<feature type="chain" id="PRO_5045320105" evidence="2">
    <location>
        <begin position="20"/>
        <end position="276"/>
    </location>
</feature>
<accession>A0ABR4GTJ4</accession>
<evidence type="ECO:0000313" key="3">
    <source>
        <dbReference type="EMBL" id="KAL2802393.1"/>
    </source>
</evidence>
<reference evidence="3 4" key="1">
    <citation type="submission" date="2024-07" db="EMBL/GenBank/DDBJ databases">
        <title>Section-level genome sequencing and comparative genomics of Aspergillus sections Usti and Cavernicolus.</title>
        <authorList>
            <consortium name="Lawrence Berkeley National Laboratory"/>
            <person name="Nybo J.L."/>
            <person name="Vesth T.C."/>
            <person name="Theobald S."/>
            <person name="Frisvad J.C."/>
            <person name="Larsen T.O."/>
            <person name="Kjaerboelling I."/>
            <person name="Rothschild-Mancinelli K."/>
            <person name="Lyhne E.K."/>
            <person name="Kogle M.E."/>
            <person name="Barry K."/>
            <person name="Clum A."/>
            <person name="Na H."/>
            <person name="Ledsgaard L."/>
            <person name="Lin J."/>
            <person name="Lipzen A."/>
            <person name="Kuo A."/>
            <person name="Riley R."/>
            <person name="Mondo S."/>
            <person name="Labutti K."/>
            <person name="Haridas S."/>
            <person name="Pangalinan J."/>
            <person name="Salamov A.A."/>
            <person name="Simmons B.A."/>
            <person name="Magnuson J.K."/>
            <person name="Chen J."/>
            <person name="Drula E."/>
            <person name="Henrissat B."/>
            <person name="Wiebenga A."/>
            <person name="Lubbers R.J."/>
            <person name="Gomes A.C."/>
            <person name="Makela M.R."/>
            <person name="Stajich J."/>
            <person name="Grigoriev I.V."/>
            <person name="Mortensen U.H."/>
            <person name="De Vries R.P."/>
            <person name="Baker S.E."/>
            <person name="Andersen M.R."/>
        </authorList>
    </citation>
    <scope>NUCLEOTIDE SEQUENCE [LARGE SCALE GENOMIC DNA]</scope>
    <source>
        <strain evidence="3 4">CBS 588.65</strain>
    </source>
</reference>
<dbReference type="EMBL" id="JBFXLT010000186">
    <property type="protein sequence ID" value="KAL2802393.1"/>
    <property type="molecule type" value="Genomic_DNA"/>
</dbReference>
<keyword evidence="4" id="KW-1185">Reference proteome</keyword>
<evidence type="ECO:0000313" key="4">
    <source>
        <dbReference type="Proteomes" id="UP001610334"/>
    </source>
</evidence>
<protein>
    <submittedName>
        <fullName evidence="3">Uncharacterized protein</fullName>
    </submittedName>
</protein>
<sequence>MKTTTTLLYVLSLARHGLANMRSGPSLMAQATSPAGANALLEKRAACEPGSICWGGSCCGPGTCAYNCCGLDMAGQGVGCGLGESCEYASQSVFIGCCDRLQIGTCVGTATTITMSTIYGGVTTTDEPSTTTSREPSTSSDDPMETSTVPTTTTRTPLPTATSDTSSSGSEGPIETSSTTPLISSSTEEGSSSSSRTPTDDSTASDDTTSSPTATIPETTETDAAAVVDPNIWVVAGYYSLVNKSGKEPLLPKYPFKLTPPLAYTRFQIRKPNLIQ</sequence>
<proteinExistence type="predicted"/>
<gene>
    <name evidence="3" type="ORF">BJX63DRAFT_426094</name>
</gene>
<feature type="compositionally biased region" description="Low complexity" evidence="1">
    <location>
        <begin position="173"/>
        <end position="215"/>
    </location>
</feature>
<evidence type="ECO:0000256" key="2">
    <source>
        <dbReference type="SAM" id="SignalP"/>
    </source>
</evidence>
<feature type="region of interest" description="Disordered" evidence="1">
    <location>
        <begin position="120"/>
        <end position="222"/>
    </location>
</feature>
<feature type="compositionally biased region" description="Low complexity" evidence="1">
    <location>
        <begin position="123"/>
        <end position="165"/>
    </location>
</feature>
<feature type="signal peptide" evidence="2">
    <location>
        <begin position="1"/>
        <end position="19"/>
    </location>
</feature>
<organism evidence="3 4">
    <name type="scientific">Aspergillus granulosus</name>
    <dbReference type="NCBI Taxonomy" id="176169"/>
    <lineage>
        <taxon>Eukaryota</taxon>
        <taxon>Fungi</taxon>
        <taxon>Dikarya</taxon>
        <taxon>Ascomycota</taxon>
        <taxon>Pezizomycotina</taxon>
        <taxon>Eurotiomycetes</taxon>
        <taxon>Eurotiomycetidae</taxon>
        <taxon>Eurotiales</taxon>
        <taxon>Aspergillaceae</taxon>
        <taxon>Aspergillus</taxon>
        <taxon>Aspergillus subgen. Nidulantes</taxon>
    </lineage>
</organism>
<keyword evidence="2" id="KW-0732">Signal</keyword>
<name>A0ABR4GTJ4_9EURO</name>
<comment type="caution">
    <text evidence="3">The sequence shown here is derived from an EMBL/GenBank/DDBJ whole genome shotgun (WGS) entry which is preliminary data.</text>
</comment>
<evidence type="ECO:0000256" key="1">
    <source>
        <dbReference type="SAM" id="MobiDB-lite"/>
    </source>
</evidence>
<dbReference type="Proteomes" id="UP001610334">
    <property type="component" value="Unassembled WGS sequence"/>
</dbReference>